<dbReference type="PANTHER" id="PTHR31589:SF104">
    <property type="entry name" value="OS07G0422700 PROTEIN"/>
    <property type="match status" value="1"/>
</dbReference>
<dbReference type="Pfam" id="PF03080">
    <property type="entry name" value="Neprosin"/>
    <property type="match status" value="2"/>
</dbReference>
<dbReference type="AlphaFoldDB" id="A0A6V7NJH4"/>
<organism evidence="3">
    <name type="scientific">Ananas comosus var. bracteatus</name>
    <name type="common">red pineapple</name>
    <dbReference type="NCBI Taxonomy" id="296719"/>
    <lineage>
        <taxon>Eukaryota</taxon>
        <taxon>Viridiplantae</taxon>
        <taxon>Streptophyta</taxon>
        <taxon>Embryophyta</taxon>
        <taxon>Tracheophyta</taxon>
        <taxon>Spermatophyta</taxon>
        <taxon>Magnoliopsida</taxon>
        <taxon>Liliopsida</taxon>
        <taxon>Poales</taxon>
        <taxon>Bromeliaceae</taxon>
        <taxon>Bromelioideae</taxon>
        <taxon>Ananas</taxon>
    </lineage>
</organism>
<feature type="region of interest" description="Disordered" evidence="1">
    <location>
        <begin position="1"/>
        <end position="26"/>
    </location>
</feature>
<proteinExistence type="predicted"/>
<dbReference type="EMBL" id="LR862139">
    <property type="protein sequence ID" value="CAD1818765.1"/>
    <property type="molecule type" value="Genomic_DNA"/>
</dbReference>
<sequence length="638" mass="70633">MASESPKSFLEAHNENDGGWGGTAQHNMRDPRPFLLGCFSPKPHLSALSHYYPCPFSAPASFHPLHPISSPSPAISSLVSGDLFSLSPASFGPLHPISSPSMAISSPGCSELRSVIAGSSYTSADDAKNATSPPAPPGLYHSWGCFVPLSLHYNSRSNSSYHKLRDSNERNHSSGSVHYNSVVTPPDDIHHFAHYETKYGAYYGTRAKINLWGHPYLKRFQRSSTMLWVLNLDSGANVIEAGFHRQQFLNYKADGYQSTGCYNLQCKGFKMINWNILTPGDIIDNVSTYNGQQYYITLSIKKDPHTGDWWLYREDLAMPQLIGYWPKSLFTTLADSATLIRWGGFVTYSQRETGPPMGSRHYPDELEQKAAYIKNIELFNSDGKSCDLIDGMQSAYTDVRKCYKWAHYETVTGEYYGTQAKINLWGQPDLTTAQRSSTALWVVNSDTPATNVVEAGFHADGYKSTGCYNLKCQGFVMVNWDILTPGDIIDNVSVYNGPQYYITLGIKKGPQTGDWLLFRQDTGKPQLIGYWPKSLFTTLDKSASTVRWGGSVSYLSDATGPPMGSGHYASELEGKAAYIKNIQLFNSEGQSYDLLDGAQNPYTDKIDCYNVSALVNSGRYGYQDGCMFYFGGPAGCTS</sequence>
<evidence type="ECO:0000259" key="2">
    <source>
        <dbReference type="PROSITE" id="PS52045"/>
    </source>
</evidence>
<accession>A0A6V7NJH4</accession>
<dbReference type="InterPro" id="IPR053168">
    <property type="entry name" value="Glutamic_endopeptidase"/>
</dbReference>
<gene>
    <name evidence="3" type="ORF">CB5_LOCUS1976</name>
</gene>
<name>A0A6V7NJH4_ANACO</name>
<evidence type="ECO:0000313" key="3">
    <source>
        <dbReference type="EMBL" id="CAD1818765.1"/>
    </source>
</evidence>
<dbReference type="PANTHER" id="PTHR31589">
    <property type="entry name" value="PROTEIN, PUTATIVE (DUF239)-RELATED-RELATED"/>
    <property type="match status" value="1"/>
</dbReference>
<feature type="domain" description="Neprosin PEP catalytic" evidence="2">
    <location>
        <begin position="183"/>
        <end position="383"/>
    </location>
</feature>
<feature type="domain" description="Neprosin PEP catalytic" evidence="2">
    <location>
        <begin position="396"/>
        <end position="637"/>
    </location>
</feature>
<reference evidence="3" key="1">
    <citation type="submission" date="2020-07" db="EMBL/GenBank/DDBJ databases">
        <authorList>
            <person name="Lin J."/>
        </authorList>
    </citation>
    <scope>NUCLEOTIDE SEQUENCE</scope>
</reference>
<evidence type="ECO:0000256" key="1">
    <source>
        <dbReference type="SAM" id="MobiDB-lite"/>
    </source>
</evidence>
<dbReference type="InterPro" id="IPR004314">
    <property type="entry name" value="Neprosin"/>
</dbReference>
<protein>
    <recommendedName>
        <fullName evidence="2">Neprosin PEP catalytic domain-containing protein</fullName>
    </recommendedName>
</protein>
<dbReference type="PROSITE" id="PS52045">
    <property type="entry name" value="NEPROSIN_PEP_CD"/>
    <property type="match status" value="2"/>
</dbReference>